<evidence type="ECO:0000256" key="1">
    <source>
        <dbReference type="ARBA" id="ARBA00010876"/>
    </source>
</evidence>
<reference evidence="3" key="1">
    <citation type="submission" date="2024-06" db="EMBL/GenBank/DDBJ databases">
        <authorList>
            <person name="Liu X."/>
            <person name="Lenzi L."/>
            <person name="Haldenby T S."/>
            <person name="Uol C."/>
        </authorList>
    </citation>
    <scope>NUCLEOTIDE SEQUENCE</scope>
</reference>
<dbReference type="CDD" id="cd02869">
    <property type="entry name" value="PseudoU_synth_RluA_like"/>
    <property type="match status" value="1"/>
</dbReference>
<proteinExistence type="inferred from homology"/>
<dbReference type="PANTHER" id="PTHR21600:SF87">
    <property type="entry name" value="RNA PSEUDOURIDYLATE SYNTHASE DOMAIN-CONTAINING PROTEIN 1"/>
    <property type="match status" value="1"/>
</dbReference>
<evidence type="ECO:0000313" key="4">
    <source>
        <dbReference type="Proteomes" id="UP001497525"/>
    </source>
</evidence>
<dbReference type="Gene3D" id="3.30.2350.10">
    <property type="entry name" value="Pseudouridine synthase"/>
    <property type="match status" value="1"/>
</dbReference>
<dbReference type="InterPro" id="IPR020103">
    <property type="entry name" value="PsdUridine_synth_cat_dom_sf"/>
</dbReference>
<accession>A0AAV2T8E8</accession>
<evidence type="ECO:0000313" key="3">
    <source>
        <dbReference type="EMBL" id="CAL5132678.1"/>
    </source>
</evidence>
<dbReference type="Pfam" id="PF00849">
    <property type="entry name" value="PseudoU_synth_2"/>
    <property type="match status" value="1"/>
</dbReference>
<dbReference type="GO" id="GO:0003723">
    <property type="term" value="F:RNA binding"/>
    <property type="evidence" value="ECO:0007669"/>
    <property type="project" value="InterPro"/>
</dbReference>
<dbReference type="GO" id="GO:0009982">
    <property type="term" value="F:pseudouridine synthase activity"/>
    <property type="evidence" value="ECO:0007669"/>
    <property type="project" value="InterPro"/>
</dbReference>
<name>A0AAV2T8E8_CALDB</name>
<dbReference type="AlphaFoldDB" id="A0AAV2T8E8"/>
<evidence type="ECO:0000259" key="2">
    <source>
        <dbReference type="Pfam" id="PF00849"/>
    </source>
</evidence>
<dbReference type="GO" id="GO:0000455">
    <property type="term" value="P:enzyme-directed rRNA pseudouridine synthesis"/>
    <property type="evidence" value="ECO:0007669"/>
    <property type="project" value="TreeGrafter"/>
</dbReference>
<sequence length="365" mass="42524">MWNLVNSYLPLICKTLFVYIVRTYVYLCWNLLMCYELYVNKRDWWISITDLRVVYETDGFIVLNKHPDLLINHVHPWLYCLTLQMQLFFSRPGYANWKLDNMFHFVNRLDYATSGLICIAHSRVIAGVMGKAFVKRMVGKHYLAIVWGHVGKSEPCLNGPDCRVECIGSHVYKVQMSIGIVSHKWPCGREQKIVVPESFPLCQSPRESCTLVVVLEHAYLCGQPASRLLLIPQTGRRHQLRVHCAIGLRHPIVGDLIYSQWPFISTSSYSSHLSQDVRLSSIDHCLDRMMLHAYRLNIVVRSRRKQVTAHHLLRMDDDEDARFPRHKTLDIVTDEPVFFRDQSVWKVEITLHELSAWKNVYCLPG</sequence>
<dbReference type="InterPro" id="IPR050188">
    <property type="entry name" value="RluA_PseudoU_synthase"/>
</dbReference>
<dbReference type="SUPFAM" id="SSF55120">
    <property type="entry name" value="Pseudouridine synthase"/>
    <property type="match status" value="1"/>
</dbReference>
<dbReference type="EMBL" id="CAXLJL010000134">
    <property type="protein sequence ID" value="CAL5132678.1"/>
    <property type="molecule type" value="Genomic_DNA"/>
</dbReference>
<dbReference type="InterPro" id="IPR006145">
    <property type="entry name" value="PsdUridine_synth_RsuA/RluA"/>
</dbReference>
<protein>
    <recommendedName>
        <fullName evidence="2">Pseudouridine synthase RsuA/RluA-like domain-containing protein</fullName>
    </recommendedName>
</protein>
<comment type="similarity">
    <text evidence="1">Belongs to the pseudouridine synthase RluA family.</text>
</comment>
<gene>
    <name evidence="3" type="ORF">CDAUBV1_LOCUS5525</name>
</gene>
<comment type="caution">
    <text evidence="3">The sequence shown here is derived from an EMBL/GenBank/DDBJ whole genome shotgun (WGS) entry which is preliminary data.</text>
</comment>
<organism evidence="3 4">
    <name type="scientific">Calicophoron daubneyi</name>
    <name type="common">Rumen fluke</name>
    <name type="synonym">Paramphistomum daubneyi</name>
    <dbReference type="NCBI Taxonomy" id="300641"/>
    <lineage>
        <taxon>Eukaryota</taxon>
        <taxon>Metazoa</taxon>
        <taxon>Spiralia</taxon>
        <taxon>Lophotrochozoa</taxon>
        <taxon>Platyhelminthes</taxon>
        <taxon>Trematoda</taxon>
        <taxon>Digenea</taxon>
        <taxon>Plagiorchiida</taxon>
        <taxon>Pronocephalata</taxon>
        <taxon>Paramphistomoidea</taxon>
        <taxon>Paramphistomidae</taxon>
        <taxon>Calicophoron</taxon>
    </lineage>
</organism>
<dbReference type="PANTHER" id="PTHR21600">
    <property type="entry name" value="MITOCHONDRIAL RNA PSEUDOURIDINE SYNTHASE"/>
    <property type="match status" value="1"/>
</dbReference>
<dbReference type="Proteomes" id="UP001497525">
    <property type="component" value="Unassembled WGS sequence"/>
</dbReference>
<feature type="domain" description="Pseudouridine synthase RsuA/RluA-like" evidence="2">
    <location>
        <begin position="98"/>
        <end position="245"/>
    </location>
</feature>